<organism evidence="2">
    <name type="scientific">Sirex nitobei</name>
    <dbReference type="NCBI Taxonomy" id="1602346"/>
    <lineage>
        <taxon>Eukaryota</taxon>
        <taxon>Metazoa</taxon>
        <taxon>Ecdysozoa</taxon>
        <taxon>Arthropoda</taxon>
        <taxon>Hexapoda</taxon>
        <taxon>Insecta</taxon>
        <taxon>Pterygota</taxon>
        <taxon>Neoptera</taxon>
        <taxon>Endopterygota</taxon>
        <taxon>Hymenoptera</taxon>
        <taxon>Siricoidea</taxon>
        <taxon>Siricidae</taxon>
        <taxon>Sirex</taxon>
    </lineage>
</organism>
<accession>A0A857N516</accession>
<dbReference type="Gene3D" id="1.10.2080.10">
    <property type="entry name" value="Insect odorant-binding protein A10/Ejaculatory bulb-specific protein 3"/>
    <property type="match status" value="1"/>
</dbReference>
<dbReference type="PANTHER" id="PTHR11257">
    <property type="entry name" value="CHEMOSENSORY PROTEIN-RELATED"/>
    <property type="match status" value="1"/>
</dbReference>
<feature type="signal peptide" evidence="1">
    <location>
        <begin position="1"/>
        <end position="18"/>
    </location>
</feature>
<dbReference type="InterPro" id="IPR036682">
    <property type="entry name" value="OS_D_A10/PebIII_sf"/>
</dbReference>
<dbReference type="SMR" id="A0A857N516"/>
<dbReference type="SUPFAM" id="SSF100910">
    <property type="entry name" value="Chemosensory protein Csp2"/>
    <property type="match status" value="1"/>
</dbReference>
<dbReference type="EMBL" id="MK674451">
    <property type="protein sequence ID" value="QHN69083.1"/>
    <property type="molecule type" value="mRNA"/>
</dbReference>
<dbReference type="Pfam" id="PF03392">
    <property type="entry name" value="OS-D"/>
    <property type="match status" value="1"/>
</dbReference>
<proteinExistence type="evidence at transcript level"/>
<name>A0A857N516_9HYME</name>
<protein>
    <submittedName>
        <fullName evidence="2">Chemosensory protein 4</fullName>
    </submittedName>
</protein>
<dbReference type="AlphaFoldDB" id="A0A857N516"/>
<sequence>MMWKFVIMLLGTFVLATAQQQGQDYYTGRWNDINTKDIIDNARLFKKYKECVISNSAVGCPKEALELKRVLPEALETVCAKCSPVQVTKVQDTLSHICKTRKPDFDEILAKIDPEKTFRPRFEEKFGKLNC</sequence>
<dbReference type="PANTHER" id="PTHR11257:SF9">
    <property type="entry name" value="CHEMOSENSORY PROTEIN 13"/>
    <property type="match status" value="1"/>
</dbReference>
<feature type="chain" id="PRO_5032425688" evidence="1">
    <location>
        <begin position="19"/>
        <end position="131"/>
    </location>
</feature>
<reference evidence="2" key="1">
    <citation type="submission" date="2019-03" db="EMBL/GenBank/DDBJ databases">
        <authorList>
            <person name="Guo B."/>
            <person name="Lu P."/>
        </authorList>
    </citation>
    <scope>NUCLEOTIDE SEQUENCE</scope>
</reference>
<keyword evidence="1" id="KW-0732">Signal</keyword>
<dbReference type="InterPro" id="IPR005055">
    <property type="entry name" value="A10/PebIII"/>
</dbReference>
<evidence type="ECO:0000256" key="1">
    <source>
        <dbReference type="SAM" id="SignalP"/>
    </source>
</evidence>
<evidence type="ECO:0000313" key="2">
    <source>
        <dbReference type="EMBL" id="QHN69083.1"/>
    </source>
</evidence>